<name>A0A518ERY9_9BACT</name>
<feature type="domain" description="NolW-like" evidence="9">
    <location>
        <begin position="170"/>
        <end position="255"/>
    </location>
</feature>
<sequence length="513" mass="55127" precursor="true">MFPRYPLTCAALLVAASALSCAHSNRMGGPRIQSEIGAKQPTVAPSIRQSPILDDLDTDELEREWSAGSSGFLDPSLTAESPALSIGGDELVGFDFRGSTLGEVIALIAETAEVNIVFDPALAQPVDASFPSVKVGQALYALLEQHEMELVEDPPGVYSVRSSTMSGGRMRTFTLSSMSADTAASAVQMMLGNQQNGQGGGQGSIQGGNQFGGMNGNRSVVVADTAQNLLFVRGTRDELAAVETYLQSADRLERQVLVEVQILEAIIDENFELGVTHAINGSLDGNALSIAQNLSTSQAGAFNAVFDFDGGDISSTINALQSYVDLELISAPRVMTVSGAKATINVIEEIPFIQATTSTQTNGGQAISAIQEVQFKEAGVKMDVTPIIQSNGILKIVITKELSEVVGTFQTIPILDKRTLNSEFLVADRQTIVLGGLMQDRRSDSEDGVPLLKDIPILGRLFRKDVDATKKRELLVFVTPRIVDPNEASVLARRYQSHFERKRTEYGLTRETR</sequence>
<dbReference type="PRINTS" id="PR00811">
    <property type="entry name" value="BCTERIALGSPD"/>
</dbReference>
<keyword evidence="2 7" id="KW-0732">Signal</keyword>
<dbReference type="PANTHER" id="PTHR30332:SF24">
    <property type="entry name" value="SECRETIN GSPD-RELATED"/>
    <property type="match status" value="1"/>
</dbReference>
<dbReference type="PANTHER" id="PTHR30332">
    <property type="entry name" value="PROBABLE GENERAL SECRETION PATHWAY PROTEIN D"/>
    <property type="match status" value="1"/>
</dbReference>
<organism evidence="10 11">
    <name type="scientific">Saltatorellus ferox</name>
    <dbReference type="NCBI Taxonomy" id="2528018"/>
    <lineage>
        <taxon>Bacteria</taxon>
        <taxon>Pseudomonadati</taxon>
        <taxon>Planctomycetota</taxon>
        <taxon>Planctomycetia</taxon>
        <taxon>Planctomycetia incertae sedis</taxon>
        <taxon>Saltatorellus</taxon>
    </lineage>
</organism>
<evidence type="ECO:0000256" key="4">
    <source>
        <dbReference type="RuleBase" id="RU004003"/>
    </source>
</evidence>
<dbReference type="InterPro" id="IPR001775">
    <property type="entry name" value="GspD/PilQ"/>
</dbReference>
<dbReference type="AlphaFoldDB" id="A0A518ERY9"/>
<dbReference type="InterPro" id="IPR004846">
    <property type="entry name" value="T2SS/T3SS_dom"/>
</dbReference>
<comment type="subcellular location">
    <subcellularLocation>
        <location evidence="5">Cell outer membrane</location>
    </subcellularLocation>
    <subcellularLocation>
        <location evidence="1">Membrane</location>
    </subcellularLocation>
</comment>
<dbReference type="GO" id="GO:0009279">
    <property type="term" value="C:cell outer membrane"/>
    <property type="evidence" value="ECO:0007669"/>
    <property type="project" value="UniProtKB-SubCell"/>
</dbReference>
<reference evidence="10 11" key="1">
    <citation type="submission" date="2019-02" db="EMBL/GenBank/DDBJ databases">
        <title>Deep-cultivation of Planctomycetes and their phenomic and genomic characterization uncovers novel biology.</title>
        <authorList>
            <person name="Wiegand S."/>
            <person name="Jogler M."/>
            <person name="Boedeker C."/>
            <person name="Pinto D."/>
            <person name="Vollmers J."/>
            <person name="Rivas-Marin E."/>
            <person name="Kohn T."/>
            <person name="Peeters S.H."/>
            <person name="Heuer A."/>
            <person name="Rast P."/>
            <person name="Oberbeckmann S."/>
            <person name="Bunk B."/>
            <person name="Jeske O."/>
            <person name="Meyerdierks A."/>
            <person name="Storesund J.E."/>
            <person name="Kallscheuer N."/>
            <person name="Luecker S."/>
            <person name="Lage O.M."/>
            <person name="Pohl T."/>
            <person name="Merkel B.J."/>
            <person name="Hornburger P."/>
            <person name="Mueller R.-W."/>
            <person name="Bruemmer F."/>
            <person name="Labrenz M."/>
            <person name="Spormann A.M."/>
            <person name="Op den Camp H."/>
            <person name="Overmann J."/>
            <person name="Amann R."/>
            <person name="Jetten M.S.M."/>
            <person name="Mascher T."/>
            <person name="Medema M.H."/>
            <person name="Devos D.P."/>
            <person name="Kaster A.-K."/>
            <person name="Ovreas L."/>
            <person name="Rohde M."/>
            <person name="Galperin M.Y."/>
            <person name="Jogler C."/>
        </authorList>
    </citation>
    <scope>NUCLEOTIDE SEQUENCE [LARGE SCALE GENOMIC DNA]</scope>
    <source>
        <strain evidence="10 11">Poly30</strain>
    </source>
</reference>
<dbReference type="PROSITE" id="PS51257">
    <property type="entry name" value="PROKAR_LIPOPROTEIN"/>
    <property type="match status" value="1"/>
</dbReference>
<evidence type="ECO:0000256" key="6">
    <source>
        <dbReference type="SAM" id="MobiDB-lite"/>
    </source>
</evidence>
<comment type="similarity">
    <text evidence="4">Belongs to the bacterial secretin family.</text>
</comment>
<feature type="chain" id="PRO_5021696755" evidence="7">
    <location>
        <begin position="23"/>
        <end position="513"/>
    </location>
</feature>
<keyword evidence="11" id="KW-1185">Reference proteome</keyword>
<dbReference type="GO" id="GO:0015627">
    <property type="term" value="C:type II protein secretion system complex"/>
    <property type="evidence" value="ECO:0007669"/>
    <property type="project" value="TreeGrafter"/>
</dbReference>
<evidence type="ECO:0000256" key="1">
    <source>
        <dbReference type="ARBA" id="ARBA00004370"/>
    </source>
</evidence>
<evidence type="ECO:0000313" key="10">
    <source>
        <dbReference type="EMBL" id="QDV06858.1"/>
    </source>
</evidence>
<dbReference type="PRINTS" id="PR01032">
    <property type="entry name" value="PHAGEIV"/>
</dbReference>
<dbReference type="RefSeq" id="WP_145197397.1">
    <property type="nucleotide sequence ID" value="NZ_CP036434.1"/>
</dbReference>
<evidence type="ECO:0000256" key="2">
    <source>
        <dbReference type="ARBA" id="ARBA00022729"/>
    </source>
</evidence>
<dbReference type="Pfam" id="PF00263">
    <property type="entry name" value="Secretin"/>
    <property type="match status" value="1"/>
</dbReference>
<dbReference type="EMBL" id="CP036434">
    <property type="protein sequence ID" value="QDV06858.1"/>
    <property type="molecule type" value="Genomic_DNA"/>
</dbReference>
<evidence type="ECO:0000259" key="8">
    <source>
        <dbReference type="Pfam" id="PF00263"/>
    </source>
</evidence>
<evidence type="ECO:0000313" key="11">
    <source>
        <dbReference type="Proteomes" id="UP000320390"/>
    </source>
</evidence>
<accession>A0A518ERY9</accession>
<dbReference type="InterPro" id="IPR005644">
    <property type="entry name" value="NolW-like"/>
</dbReference>
<dbReference type="Gene3D" id="3.30.1370.120">
    <property type="match status" value="1"/>
</dbReference>
<dbReference type="Pfam" id="PF03958">
    <property type="entry name" value="Secretin_N"/>
    <property type="match status" value="1"/>
</dbReference>
<proteinExistence type="inferred from homology"/>
<evidence type="ECO:0000259" key="9">
    <source>
        <dbReference type="Pfam" id="PF03958"/>
    </source>
</evidence>
<evidence type="ECO:0000256" key="3">
    <source>
        <dbReference type="ARBA" id="ARBA00023136"/>
    </source>
</evidence>
<dbReference type="OrthoDB" id="9813141at2"/>
<evidence type="ECO:0000256" key="7">
    <source>
        <dbReference type="SAM" id="SignalP"/>
    </source>
</evidence>
<evidence type="ECO:0000256" key="5">
    <source>
        <dbReference type="RuleBase" id="RU004004"/>
    </source>
</evidence>
<dbReference type="InterPro" id="IPR050810">
    <property type="entry name" value="Bact_Secretion_Sys_Channel"/>
</dbReference>
<feature type="signal peptide" evidence="7">
    <location>
        <begin position="1"/>
        <end position="22"/>
    </location>
</feature>
<dbReference type="Proteomes" id="UP000320390">
    <property type="component" value="Chromosome"/>
</dbReference>
<protein>
    <submittedName>
        <fullName evidence="10">Type II secretion system protein D</fullName>
    </submittedName>
</protein>
<feature type="domain" description="Type II/III secretion system secretin-like" evidence="8">
    <location>
        <begin position="319"/>
        <end position="484"/>
    </location>
</feature>
<dbReference type="InterPro" id="IPR038591">
    <property type="entry name" value="NolW-like_sf"/>
</dbReference>
<dbReference type="GO" id="GO:0009306">
    <property type="term" value="P:protein secretion"/>
    <property type="evidence" value="ECO:0007669"/>
    <property type="project" value="InterPro"/>
</dbReference>
<feature type="region of interest" description="Disordered" evidence="6">
    <location>
        <begin position="31"/>
        <end position="50"/>
    </location>
</feature>
<keyword evidence="5" id="KW-0813">Transport</keyword>
<gene>
    <name evidence="10" type="primary">xcpQ</name>
    <name evidence="10" type="ORF">Poly30_23750</name>
</gene>
<keyword evidence="3" id="KW-0472">Membrane</keyword>